<dbReference type="AlphaFoldDB" id="A0AAV7IFX8"/>
<gene>
    <name evidence="1" type="ORF">KQX54_018151</name>
</gene>
<reference evidence="1 2" key="1">
    <citation type="journal article" date="2021" name="J. Hered.">
        <title>A chromosome-level genome assembly of the parasitoid wasp, Cotesia glomerata (Hymenoptera: Braconidae).</title>
        <authorList>
            <person name="Pinto B.J."/>
            <person name="Weis J.J."/>
            <person name="Gamble T."/>
            <person name="Ode P.J."/>
            <person name="Paul R."/>
            <person name="Zaspel J.M."/>
        </authorList>
    </citation>
    <scope>NUCLEOTIDE SEQUENCE [LARGE SCALE GENOMIC DNA]</scope>
    <source>
        <strain evidence="1">CgM1</strain>
    </source>
</reference>
<dbReference type="EMBL" id="JAHXZJ010001864">
    <property type="protein sequence ID" value="KAH0550217.1"/>
    <property type="molecule type" value="Genomic_DNA"/>
</dbReference>
<sequence length="108" mass="12412">MQSKVIGFNIESNSECPCIFTTEQQHQQLPQFELGSHSVNSLPMLLRWETTLLPLLACRYDDSTLLGYSGFYLLVLHSEIRPLTRVKILYPCLLLWLLVIGNPNDFDN</sequence>
<proteinExistence type="predicted"/>
<organism evidence="1 2">
    <name type="scientific">Cotesia glomerata</name>
    <name type="common">Lepidopteran parasitic wasp</name>
    <name type="synonym">Apanteles glomeratus</name>
    <dbReference type="NCBI Taxonomy" id="32391"/>
    <lineage>
        <taxon>Eukaryota</taxon>
        <taxon>Metazoa</taxon>
        <taxon>Ecdysozoa</taxon>
        <taxon>Arthropoda</taxon>
        <taxon>Hexapoda</taxon>
        <taxon>Insecta</taxon>
        <taxon>Pterygota</taxon>
        <taxon>Neoptera</taxon>
        <taxon>Endopterygota</taxon>
        <taxon>Hymenoptera</taxon>
        <taxon>Apocrita</taxon>
        <taxon>Ichneumonoidea</taxon>
        <taxon>Braconidae</taxon>
        <taxon>Microgastrinae</taxon>
        <taxon>Cotesia</taxon>
    </lineage>
</organism>
<dbReference type="Proteomes" id="UP000826195">
    <property type="component" value="Unassembled WGS sequence"/>
</dbReference>
<protein>
    <submittedName>
        <fullName evidence="1">Uncharacterized protein</fullName>
    </submittedName>
</protein>
<accession>A0AAV7IFX8</accession>
<evidence type="ECO:0000313" key="2">
    <source>
        <dbReference type="Proteomes" id="UP000826195"/>
    </source>
</evidence>
<evidence type="ECO:0000313" key="1">
    <source>
        <dbReference type="EMBL" id="KAH0550217.1"/>
    </source>
</evidence>
<name>A0AAV7IFX8_COTGL</name>
<keyword evidence="2" id="KW-1185">Reference proteome</keyword>
<comment type="caution">
    <text evidence="1">The sequence shown here is derived from an EMBL/GenBank/DDBJ whole genome shotgun (WGS) entry which is preliminary data.</text>
</comment>